<dbReference type="GO" id="GO:0043023">
    <property type="term" value="F:ribosomal large subunit binding"/>
    <property type="evidence" value="ECO:0007669"/>
    <property type="project" value="TreeGrafter"/>
</dbReference>
<dbReference type="PANTHER" id="PTHR20982">
    <property type="entry name" value="RIBOSOME RECYCLING FACTOR"/>
    <property type="match status" value="1"/>
</dbReference>
<evidence type="ECO:0000313" key="4">
    <source>
        <dbReference type="EMBL" id="MDO8054297.1"/>
    </source>
</evidence>
<dbReference type="InterPro" id="IPR002661">
    <property type="entry name" value="Ribosome_recyc_fac"/>
</dbReference>
<dbReference type="RefSeq" id="WP_238120191.1">
    <property type="nucleotide sequence ID" value="NZ_JALQCT010000002.1"/>
</dbReference>
<feature type="domain" description="Ribosome recycling factor" evidence="3">
    <location>
        <begin position="27"/>
        <end position="185"/>
    </location>
</feature>
<gene>
    <name evidence="4" type="ORF">OC696_00205</name>
</gene>
<protein>
    <submittedName>
        <fullName evidence="4">Ribosome recycling factor</fullName>
    </submittedName>
</protein>
<dbReference type="Proteomes" id="UP001170651">
    <property type="component" value="Unassembled WGS sequence"/>
</dbReference>
<evidence type="ECO:0000313" key="5">
    <source>
        <dbReference type="Proteomes" id="UP001170651"/>
    </source>
</evidence>
<evidence type="ECO:0000256" key="2">
    <source>
        <dbReference type="ARBA" id="ARBA00022917"/>
    </source>
</evidence>
<dbReference type="InterPro" id="IPR023584">
    <property type="entry name" value="Ribosome_recyc_fac_dom"/>
</dbReference>
<dbReference type="GO" id="GO:0006412">
    <property type="term" value="P:translation"/>
    <property type="evidence" value="ECO:0007669"/>
    <property type="project" value="UniProtKB-KW"/>
</dbReference>
<dbReference type="Gene3D" id="1.10.132.20">
    <property type="entry name" value="Ribosome-recycling factor"/>
    <property type="match status" value="1"/>
</dbReference>
<dbReference type="PANTHER" id="PTHR20982:SF3">
    <property type="entry name" value="MITOCHONDRIAL RIBOSOME RECYCLING FACTOR PSEUDO 1"/>
    <property type="match status" value="1"/>
</dbReference>
<comment type="similarity">
    <text evidence="1">Belongs to the RRF family.</text>
</comment>
<dbReference type="InterPro" id="IPR036191">
    <property type="entry name" value="RRF_sf"/>
</dbReference>
<comment type="caution">
    <text evidence="4">The sequence shown here is derived from an EMBL/GenBank/DDBJ whole genome shotgun (WGS) entry which is preliminary data.</text>
</comment>
<dbReference type="EMBL" id="JAOSIW010000001">
    <property type="protein sequence ID" value="MDO8054297.1"/>
    <property type="molecule type" value="Genomic_DNA"/>
</dbReference>
<proteinExistence type="inferred from homology"/>
<keyword evidence="5" id="KW-1185">Reference proteome</keyword>
<name>A0A9K3VIZ8_9MOLU</name>
<dbReference type="SUPFAM" id="SSF55194">
    <property type="entry name" value="Ribosome recycling factor, RRF"/>
    <property type="match status" value="1"/>
</dbReference>
<sequence length="187" mass="22174">MQDYNQQIEILLKEINEKMNSQIKVMNEKFKYIRTGTANPQILDKVYIEYYNQTQPLRHFSSIYVAEGNQLHIKPFDPNLITNIKTAILKLNIGINPKVENNIIKLIFPKPSEEQRIQLTSKIKQNAEEAKIGIRNIRRQTNEKIKKIKLNQDWETTIIKQIQTIHDKFIKLIDELTNQKNKELLKY</sequence>
<organism evidence="4 5">
    <name type="scientific">Candidatus Phytoplasma australasiaticum subsp. australasiaticum</name>
    <dbReference type="NCBI Taxonomy" id="2832407"/>
    <lineage>
        <taxon>Bacteria</taxon>
        <taxon>Bacillati</taxon>
        <taxon>Mycoplasmatota</taxon>
        <taxon>Mollicutes</taxon>
        <taxon>Acholeplasmatales</taxon>
        <taxon>Acholeplasmataceae</taxon>
        <taxon>Candidatus Phytoplasma</taxon>
        <taxon>16SrII (Peanut WB group)</taxon>
        <taxon>Candidatus Phytoplasma australasiaticum</taxon>
    </lineage>
</organism>
<dbReference type="AlphaFoldDB" id="A0A9K3VIZ8"/>
<evidence type="ECO:0000256" key="1">
    <source>
        <dbReference type="ARBA" id="ARBA00005912"/>
    </source>
</evidence>
<dbReference type="FunFam" id="3.30.1360.40:FF:000001">
    <property type="entry name" value="Ribosome-recycling factor"/>
    <property type="match status" value="1"/>
</dbReference>
<accession>A0A9K3VIZ8</accession>
<dbReference type="Gene3D" id="3.30.1360.40">
    <property type="match status" value="1"/>
</dbReference>
<keyword evidence="2" id="KW-0648">Protein biosynthesis</keyword>
<evidence type="ECO:0000259" key="3">
    <source>
        <dbReference type="Pfam" id="PF01765"/>
    </source>
</evidence>
<reference evidence="4 5" key="1">
    <citation type="journal article" date="2023" name="Int. J. Syst. Evol. Microbiol.">
        <title>The observation of taxonomic boundaries for the 16SrII and 16SrXXV phytoplasmas using genome-based delimitation.</title>
        <authorList>
            <person name="Rodrigues Jardim B."/>
            <person name="Tran-Nguyen L.T.T."/>
            <person name="Gambley C."/>
            <person name="Al-Sadi A.M."/>
            <person name="Al-Subhi A.M."/>
            <person name="Foissac X."/>
            <person name="Salar P."/>
            <person name="Cai H."/>
            <person name="Yang J.Y."/>
            <person name="Davis R."/>
            <person name="Jones L."/>
            <person name="Rodoni B."/>
            <person name="Constable F.E."/>
        </authorList>
    </citation>
    <scope>NUCLEOTIDE SEQUENCE [LARGE SCALE GENOMIC DNA]</scope>
    <source>
        <strain evidence="4">BAWM-OMN-P26</strain>
    </source>
</reference>
<dbReference type="Pfam" id="PF01765">
    <property type="entry name" value="RRF"/>
    <property type="match status" value="1"/>
</dbReference>